<dbReference type="InterPro" id="IPR050198">
    <property type="entry name" value="Non-receptor_tyrosine_kinases"/>
</dbReference>
<keyword evidence="2" id="KW-0067">ATP-binding</keyword>
<dbReference type="PANTHER" id="PTHR24418">
    <property type="entry name" value="TYROSINE-PROTEIN KINASE"/>
    <property type="match status" value="1"/>
</dbReference>
<keyword evidence="5" id="KW-1185">Reference proteome</keyword>
<reference evidence="6" key="1">
    <citation type="submission" date="2022-11" db="UniProtKB">
        <authorList>
            <consortium name="WormBaseParasite"/>
        </authorList>
    </citation>
    <scope>IDENTIFICATION</scope>
</reference>
<evidence type="ECO:0000256" key="2">
    <source>
        <dbReference type="ARBA" id="ARBA00022840"/>
    </source>
</evidence>
<feature type="domain" description="Protein kinase" evidence="4">
    <location>
        <begin position="210"/>
        <end position="488"/>
    </location>
</feature>
<feature type="compositionally biased region" description="Polar residues" evidence="3">
    <location>
        <begin position="47"/>
        <end position="56"/>
    </location>
</feature>
<dbReference type="InterPro" id="IPR011009">
    <property type="entry name" value="Kinase-like_dom_sf"/>
</dbReference>
<accession>A0A915AHY5</accession>
<dbReference type="Gene3D" id="1.10.510.10">
    <property type="entry name" value="Transferase(Phosphotransferase) domain 1"/>
    <property type="match status" value="1"/>
</dbReference>
<dbReference type="PROSITE" id="PS50011">
    <property type="entry name" value="PROTEIN_KINASE_DOM"/>
    <property type="match status" value="1"/>
</dbReference>
<name>A0A915AHY5_PARUN</name>
<dbReference type="GO" id="GO:0004672">
    <property type="term" value="F:protein kinase activity"/>
    <property type="evidence" value="ECO:0007669"/>
    <property type="project" value="InterPro"/>
</dbReference>
<evidence type="ECO:0000256" key="3">
    <source>
        <dbReference type="SAM" id="MobiDB-lite"/>
    </source>
</evidence>
<dbReference type="AlphaFoldDB" id="A0A915AHY5"/>
<dbReference type="InterPro" id="IPR001245">
    <property type="entry name" value="Ser-Thr/Tyr_kinase_cat_dom"/>
</dbReference>
<dbReference type="Proteomes" id="UP000887569">
    <property type="component" value="Unplaced"/>
</dbReference>
<dbReference type="WBParaSite" id="PgR007_g127_t02">
    <property type="protein sequence ID" value="PgR007_g127_t02"/>
    <property type="gene ID" value="PgR007_g127"/>
</dbReference>
<dbReference type="Pfam" id="PF07714">
    <property type="entry name" value="PK_Tyr_Ser-Thr"/>
    <property type="match status" value="1"/>
</dbReference>
<feature type="region of interest" description="Disordered" evidence="3">
    <location>
        <begin position="22"/>
        <end position="57"/>
    </location>
</feature>
<dbReference type="CDD" id="cd00173">
    <property type="entry name" value="SH2"/>
    <property type="match status" value="1"/>
</dbReference>
<sequence length="507" mass="57266">ISGCGADALTMVSVATNEVGHLAESSQKQKEGEPITGIGATKDNNLDNEQTTSNESPMRRLRKAIRKLRIQAHRSASEITLTERFPAINAASPFGRLSETFINERLLKTPGDYVISLTHDDAIRLSVMSEDKSIVHLRIIEAKGLFSIKDTLYPTATSIVELLNKFRESQMNVLSAVVGTATALRYAVKGESTYCQHDIRAMFIKDDSQLQYSQLLCCGNVAKTFIGKMNIGNRSESVVVKEMNEYSEEELNKILSELHISNLVRSLTTEGVILHVMAVRLIKSPYLIVYPFIDCGSYPDFALQQGAQLSIFDKIKASETISKALFDMHSFGVLHCDIGARNIFVRKDTRKTSSHSRRTHGKFTFLLGDFRQAAVTTSKNVDPMRPINLRWLAPEVFSTKKLNVMTDVYAFGMTLYEIFTGNVPYYTMRAKDIRRKLIAGELLRPALNDTVETDLSELMRNCWHMEPQERPSMKNVWLRLRAIRDSRIKGKQVQQRTLQTWPSRTLS</sequence>
<evidence type="ECO:0000259" key="4">
    <source>
        <dbReference type="PROSITE" id="PS50011"/>
    </source>
</evidence>
<dbReference type="SUPFAM" id="SSF56112">
    <property type="entry name" value="Protein kinase-like (PK-like)"/>
    <property type="match status" value="1"/>
</dbReference>
<evidence type="ECO:0000313" key="5">
    <source>
        <dbReference type="Proteomes" id="UP000887569"/>
    </source>
</evidence>
<dbReference type="InterPro" id="IPR000719">
    <property type="entry name" value="Prot_kinase_dom"/>
</dbReference>
<evidence type="ECO:0000313" key="6">
    <source>
        <dbReference type="WBParaSite" id="PgR007_g127_t02"/>
    </source>
</evidence>
<organism evidence="5 6">
    <name type="scientific">Parascaris univalens</name>
    <name type="common">Nematode worm</name>
    <dbReference type="NCBI Taxonomy" id="6257"/>
    <lineage>
        <taxon>Eukaryota</taxon>
        <taxon>Metazoa</taxon>
        <taxon>Ecdysozoa</taxon>
        <taxon>Nematoda</taxon>
        <taxon>Chromadorea</taxon>
        <taxon>Rhabditida</taxon>
        <taxon>Spirurina</taxon>
        <taxon>Ascaridomorpha</taxon>
        <taxon>Ascaridoidea</taxon>
        <taxon>Ascarididae</taxon>
        <taxon>Parascaris</taxon>
    </lineage>
</organism>
<keyword evidence="1" id="KW-0547">Nucleotide-binding</keyword>
<proteinExistence type="predicted"/>
<protein>
    <submittedName>
        <fullName evidence="6">Protein kinase domain-containing protein</fullName>
    </submittedName>
</protein>
<evidence type="ECO:0000256" key="1">
    <source>
        <dbReference type="ARBA" id="ARBA00022741"/>
    </source>
</evidence>
<dbReference type="GO" id="GO:0005524">
    <property type="term" value="F:ATP binding"/>
    <property type="evidence" value="ECO:0007669"/>
    <property type="project" value="UniProtKB-KW"/>
</dbReference>